<dbReference type="GO" id="GO:0042730">
    <property type="term" value="P:fibrinolysis"/>
    <property type="evidence" value="ECO:0007669"/>
    <property type="project" value="TreeGrafter"/>
</dbReference>
<gene>
    <name evidence="13" type="primary">LOC118284026</name>
</gene>
<dbReference type="Pfam" id="PF08702">
    <property type="entry name" value="Fib_alpha"/>
    <property type="match status" value="2"/>
</dbReference>
<feature type="region of interest" description="Disordered" evidence="10">
    <location>
        <begin position="269"/>
        <end position="341"/>
    </location>
</feature>
<dbReference type="InterPro" id="IPR037579">
    <property type="entry name" value="FIB_ANG-like"/>
</dbReference>
<keyword evidence="3" id="KW-0356">Hemostasis</keyword>
<protein>
    <recommendedName>
        <fullName evidence="12">Fibrinogen alpha/beta/gamma chain coiled coil domain-containing protein</fullName>
    </recommendedName>
</protein>
<evidence type="ECO:0000259" key="12">
    <source>
        <dbReference type="SMART" id="SM01212"/>
    </source>
</evidence>
<comment type="subcellular location">
    <subcellularLocation>
        <location evidence="1">Secreted</location>
    </subcellularLocation>
</comment>
<dbReference type="SMART" id="SM01212">
    <property type="entry name" value="Fib_alpha"/>
    <property type="match status" value="2"/>
</dbReference>
<evidence type="ECO:0000256" key="11">
    <source>
        <dbReference type="SAM" id="SignalP"/>
    </source>
</evidence>
<keyword evidence="6" id="KW-0094">Blood coagulation</keyword>
<comment type="subunit">
    <text evidence="8">Heterohexamer; disulfide linked. Contains 2 sets of 3 non-identical chains (alpha, beta and gamma). The 2 heterotrimers are in head to head conformation with the N-termini in a small central domain.</text>
</comment>
<evidence type="ECO:0000256" key="4">
    <source>
        <dbReference type="ARBA" id="ARBA00022729"/>
    </source>
</evidence>
<dbReference type="GO" id="GO:0051258">
    <property type="term" value="P:protein polymerization"/>
    <property type="evidence" value="ECO:0007669"/>
    <property type="project" value="InterPro"/>
</dbReference>
<name>A0A8D3B3A6_SCOMX</name>
<dbReference type="Ensembl" id="ENSSMAT00000028143.2">
    <property type="protein sequence ID" value="ENSSMAP00000027798.2"/>
    <property type="gene ID" value="ENSSMAG00000017016.2"/>
</dbReference>
<dbReference type="GO" id="GO:0030674">
    <property type="term" value="F:protein-macromolecule adaptor activity"/>
    <property type="evidence" value="ECO:0007669"/>
    <property type="project" value="TreeGrafter"/>
</dbReference>
<dbReference type="Gene3D" id="1.20.5.50">
    <property type="match status" value="2"/>
</dbReference>
<proteinExistence type="predicted"/>
<feature type="compositionally biased region" description="Polar residues" evidence="10">
    <location>
        <begin position="270"/>
        <end position="282"/>
    </location>
</feature>
<feature type="chain" id="PRO_5034393054" description="Fibrinogen alpha/beta/gamma chain coiled coil domain-containing protein" evidence="11">
    <location>
        <begin position="19"/>
        <end position="696"/>
    </location>
</feature>
<dbReference type="SUPFAM" id="SSF58010">
    <property type="entry name" value="Fibrinogen coiled-coil and central regions"/>
    <property type="match status" value="2"/>
</dbReference>
<keyword evidence="2" id="KW-0964">Secreted</keyword>
<feature type="compositionally biased region" description="Low complexity" evidence="10">
    <location>
        <begin position="283"/>
        <end position="304"/>
    </location>
</feature>
<evidence type="ECO:0000313" key="13">
    <source>
        <dbReference type="Ensembl" id="ENSSMAP00000027798.2"/>
    </source>
</evidence>
<keyword evidence="4 11" id="KW-0732">Signal</keyword>
<dbReference type="Proteomes" id="UP000694558">
    <property type="component" value="Chromosome 2"/>
</dbReference>
<feature type="compositionally biased region" description="Low complexity" evidence="10">
    <location>
        <begin position="317"/>
        <end position="330"/>
    </location>
</feature>
<evidence type="ECO:0000256" key="7">
    <source>
        <dbReference type="ARBA" id="ARBA00023157"/>
    </source>
</evidence>
<evidence type="ECO:0000256" key="9">
    <source>
        <dbReference type="SAM" id="Coils"/>
    </source>
</evidence>
<keyword evidence="7" id="KW-1015">Disulfide bond</keyword>
<feature type="domain" description="Fibrinogen alpha/beta/gamma chain coiled coil" evidence="12">
    <location>
        <begin position="41"/>
        <end position="185"/>
    </location>
</feature>
<dbReference type="GO" id="GO:0034116">
    <property type="term" value="P:positive regulation of heterotypic cell-cell adhesion"/>
    <property type="evidence" value="ECO:0007669"/>
    <property type="project" value="TreeGrafter"/>
</dbReference>
<dbReference type="GeneTree" id="ENSGT00940000157467"/>
<evidence type="ECO:0000256" key="2">
    <source>
        <dbReference type="ARBA" id="ARBA00022525"/>
    </source>
</evidence>
<feature type="domain" description="Fibrinogen alpha/beta/gamma chain coiled coil" evidence="12">
    <location>
        <begin position="477"/>
        <end position="621"/>
    </location>
</feature>
<evidence type="ECO:0000256" key="6">
    <source>
        <dbReference type="ARBA" id="ARBA00023084"/>
    </source>
</evidence>
<evidence type="ECO:0000256" key="5">
    <source>
        <dbReference type="ARBA" id="ARBA00023054"/>
    </source>
</evidence>
<dbReference type="InterPro" id="IPR012290">
    <property type="entry name" value="Fibrinogen_a/b/g_coil_dom"/>
</dbReference>
<reference evidence="13" key="2">
    <citation type="submission" date="2025-08" db="UniProtKB">
        <authorList>
            <consortium name="Ensembl"/>
        </authorList>
    </citation>
    <scope>IDENTIFICATION</scope>
</reference>
<organism evidence="13 14">
    <name type="scientific">Scophthalmus maximus</name>
    <name type="common">Turbot</name>
    <name type="synonym">Psetta maxima</name>
    <dbReference type="NCBI Taxonomy" id="52904"/>
    <lineage>
        <taxon>Eukaryota</taxon>
        <taxon>Metazoa</taxon>
        <taxon>Chordata</taxon>
        <taxon>Craniata</taxon>
        <taxon>Vertebrata</taxon>
        <taxon>Euteleostomi</taxon>
        <taxon>Actinopterygii</taxon>
        <taxon>Neopterygii</taxon>
        <taxon>Teleostei</taxon>
        <taxon>Neoteleostei</taxon>
        <taxon>Acanthomorphata</taxon>
        <taxon>Carangaria</taxon>
        <taxon>Pleuronectiformes</taxon>
        <taxon>Pleuronectoidei</taxon>
        <taxon>Scophthalmidae</taxon>
        <taxon>Scophthalmus</taxon>
    </lineage>
</organism>
<keyword evidence="5 9" id="KW-0175">Coiled coil</keyword>
<evidence type="ECO:0000256" key="3">
    <source>
        <dbReference type="ARBA" id="ARBA00022696"/>
    </source>
</evidence>
<evidence type="ECO:0000256" key="1">
    <source>
        <dbReference type="ARBA" id="ARBA00004613"/>
    </source>
</evidence>
<evidence type="ECO:0000313" key="14">
    <source>
        <dbReference type="Proteomes" id="UP000694558"/>
    </source>
</evidence>
<reference evidence="13" key="1">
    <citation type="submission" date="2023-05" db="EMBL/GenBank/DDBJ databases">
        <title>High-quality long-read genome of Scophthalmus maximus.</title>
        <authorList>
            <person name="Lien S."/>
            <person name="Martinez P."/>
        </authorList>
    </citation>
    <scope>NUCLEOTIDE SEQUENCE [LARGE SCALE GENOMIC DNA]</scope>
</reference>
<feature type="coiled-coil region" evidence="9">
    <location>
        <begin position="560"/>
        <end position="587"/>
    </location>
</feature>
<dbReference type="GO" id="GO:0072377">
    <property type="term" value="P:blood coagulation, common pathway"/>
    <property type="evidence" value="ECO:0007669"/>
    <property type="project" value="TreeGrafter"/>
</dbReference>
<feature type="signal peptide" evidence="11">
    <location>
        <begin position="1"/>
        <end position="18"/>
    </location>
</feature>
<dbReference type="AlphaFoldDB" id="A0A8D3B3A6"/>
<dbReference type="PANTHER" id="PTHR47221">
    <property type="entry name" value="FIBRINOGEN ALPHA CHAIN"/>
    <property type="match status" value="1"/>
</dbReference>
<evidence type="ECO:0000256" key="8">
    <source>
        <dbReference type="ARBA" id="ARBA00025974"/>
    </source>
</evidence>
<sequence length="696" mass="76536">MKLLHVLVCLGLSCAAAADTVVNPRGARPVEMATRSEKCASQKEWPFCTDDDWGYKCPSGCRIQGLMDKNDHSLLKRIEKIRGILEQNTNKHHSTDQVSKQTYDYLKEKLTLDAGHDDSYYNLAQSLRQRITDMKIKIDRQLRILAALKDRVNDQVVEMKRLEVDIDIKLRSCKGSCRSYGEYQVDMESYEALDKQVNQLESKSGQRIETVGTLYVMKSRPLDAAVLDSVYKTGGGGGGDSTLASLKQDDVFFSVKSVQLVLEEEGSPTFPATISKDTGTAFSSSKSSTSSSSSSAAASSSSKSITELGGHGDSQPSSSSVSTKTTSCTKSTRRTIVHTKTGPVENVEEVYEGGPECQVIADSSKGGMGVFFPTLGSSSSSSSSFSSSLHTKTVHGGGTKGSLTGGTRDGFGLDPFGDLGAFMTDAAEEDVPDFHARSVKSTRVERQADYVGKVCLRLTQQNQDGRRPPSQSRTCRARPDAALCSDDDWVSKCPSGCRLQGLISQAEAELERKLRRVCTMAKSYKEASEKSMTGMTHVYNSNRRVIVSRYLSELKIAEDAEELARSLMALRKRSDGLSQQLAELHRNIRKQVEDLYRTEVDVDMKLRACRGSCQSALTFTVAHSTYQTFQTDMDEVVNQRSKVVTPPRDMARLTLRPVDMSPAPSAAYKTIPTVQRELLTQFEDIGQNRLVLEDLQ</sequence>
<dbReference type="GO" id="GO:0005201">
    <property type="term" value="F:extracellular matrix structural constituent"/>
    <property type="evidence" value="ECO:0007669"/>
    <property type="project" value="TreeGrafter"/>
</dbReference>
<accession>A0A8D3B3A6</accession>
<dbReference type="PANTHER" id="PTHR47221:SF6">
    <property type="entry name" value="FIBRINOGEN ALPHA CHAIN"/>
    <property type="match status" value="1"/>
</dbReference>
<evidence type="ECO:0000256" key="10">
    <source>
        <dbReference type="SAM" id="MobiDB-lite"/>
    </source>
</evidence>
<dbReference type="GO" id="GO:0005577">
    <property type="term" value="C:fibrinogen complex"/>
    <property type="evidence" value="ECO:0007669"/>
    <property type="project" value="InterPro"/>
</dbReference>
<dbReference type="GO" id="GO:0005102">
    <property type="term" value="F:signaling receptor binding"/>
    <property type="evidence" value="ECO:0007669"/>
    <property type="project" value="InterPro"/>
</dbReference>
<dbReference type="GO" id="GO:0070527">
    <property type="term" value="P:platelet aggregation"/>
    <property type="evidence" value="ECO:0007669"/>
    <property type="project" value="TreeGrafter"/>
</dbReference>